<dbReference type="Proteomes" id="UP000537989">
    <property type="component" value="Unassembled WGS sequence"/>
</dbReference>
<accession>A0AAN5Z5Z2</accession>
<gene>
    <name evidence="1" type="ORF">FAUST_8392</name>
</gene>
<keyword evidence="2" id="KW-1185">Reference proteome</keyword>
<comment type="caution">
    <text evidence="1">The sequence shown here is derived from an EMBL/GenBank/DDBJ whole genome shotgun (WGS) entry which is preliminary data.</text>
</comment>
<name>A0AAN5Z5Z2_FUSAU</name>
<evidence type="ECO:0000313" key="1">
    <source>
        <dbReference type="EMBL" id="KAF5233029.1"/>
    </source>
</evidence>
<organism evidence="1 2">
    <name type="scientific">Fusarium austroamericanum</name>
    <dbReference type="NCBI Taxonomy" id="282268"/>
    <lineage>
        <taxon>Eukaryota</taxon>
        <taxon>Fungi</taxon>
        <taxon>Dikarya</taxon>
        <taxon>Ascomycota</taxon>
        <taxon>Pezizomycotina</taxon>
        <taxon>Sordariomycetes</taxon>
        <taxon>Hypocreomycetidae</taxon>
        <taxon>Hypocreales</taxon>
        <taxon>Nectriaceae</taxon>
        <taxon>Fusarium</taxon>
    </lineage>
</organism>
<dbReference type="EMBL" id="JAAMOD010000265">
    <property type="protein sequence ID" value="KAF5233029.1"/>
    <property type="molecule type" value="Genomic_DNA"/>
</dbReference>
<protein>
    <submittedName>
        <fullName evidence="1">Uncharacterized protein</fullName>
    </submittedName>
</protein>
<sequence length="269" mass="30045">MREVQPYTTSISTPQDSRAKSTCIYSDECLLLVMAAETSMQSMAEEQIAYENDKYPASTHRHGGTIERRTVDTTWKVPGMTTPATIAQCAFIYDLGRRLNDTNMQGIYNADDVDLARSPLEILSLSPTRRQCRMLVPISNITPLPRSFVLPMSGMNPGAWRPFIYYAPVLKSSRTLGCGKTFLALTLQVGDGSSYQATIPSFTHNRFSMSRDVLVLLGTEGINGLQLWIKALTSLPRIARYPKTTVQDPFTLTTASNMLTHDERIQQHN</sequence>
<evidence type="ECO:0000313" key="2">
    <source>
        <dbReference type="Proteomes" id="UP000537989"/>
    </source>
</evidence>
<dbReference type="AlphaFoldDB" id="A0AAN5Z5Z2"/>
<reference evidence="1 2" key="1">
    <citation type="submission" date="2020-02" db="EMBL/GenBank/DDBJ databases">
        <title>Identification and distribution of gene clusters putatively required for synthesis of sphingolipid metabolism inhibitors in phylogenetically diverse species of the filamentous fungus Fusarium.</title>
        <authorList>
            <person name="Kim H.-S."/>
            <person name="Busman M."/>
            <person name="Brown D.W."/>
            <person name="Divon H."/>
            <person name="Uhlig S."/>
            <person name="Proctor R.H."/>
        </authorList>
    </citation>
    <scope>NUCLEOTIDE SEQUENCE [LARGE SCALE GENOMIC DNA]</scope>
    <source>
        <strain evidence="1 2">NRRL 2903</strain>
    </source>
</reference>
<proteinExistence type="predicted"/>